<evidence type="ECO:0000313" key="2">
    <source>
        <dbReference type="Proteomes" id="UP000824070"/>
    </source>
</evidence>
<organism evidence="1 2">
    <name type="scientific">Candidatus Alloenteromonas pullicola</name>
    <dbReference type="NCBI Taxonomy" id="2840784"/>
    <lineage>
        <taxon>Bacteria</taxon>
        <taxon>Bacillati</taxon>
        <taxon>Bacillota</taxon>
        <taxon>Bacillota incertae sedis</taxon>
        <taxon>Candidatus Alloenteromonas</taxon>
    </lineage>
</organism>
<name>A0A9D1LNH6_9FIRM</name>
<reference evidence="1" key="1">
    <citation type="submission" date="2020-10" db="EMBL/GenBank/DDBJ databases">
        <authorList>
            <person name="Gilroy R."/>
        </authorList>
    </citation>
    <scope>NUCLEOTIDE SEQUENCE</scope>
    <source>
        <strain evidence="1">ChiGjej1B1-22543</strain>
    </source>
</reference>
<dbReference type="AlphaFoldDB" id="A0A9D1LNH6"/>
<accession>A0A9D1LNH6</accession>
<dbReference type="Proteomes" id="UP000824070">
    <property type="component" value="Unassembled WGS sequence"/>
</dbReference>
<comment type="caution">
    <text evidence="1">The sequence shown here is derived from an EMBL/GenBank/DDBJ whole genome shotgun (WGS) entry which is preliminary data.</text>
</comment>
<dbReference type="EMBL" id="DVMV01000015">
    <property type="protein sequence ID" value="HIU45107.1"/>
    <property type="molecule type" value="Genomic_DNA"/>
</dbReference>
<protein>
    <submittedName>
        <fullName evidence="1">Uncharacterized protein</fullName>
    </submittedName>
</protein>
<reference evidence="1" key="2">
    <citation type="journal article" date="2021" name="PeerJ">
        <title>Extensive microbial diversity within the chicken gut microbiome revealed by metagenomics and culture.</title>
        <authorList>
            <person name="Gilroy R."/>
            <person name="Ravi A."/>
            <person name="Getino M."/>
            <person name="Pursley I."/>
            <person name="Horton D.L."/>
            <person name="Alikhan N.F."/>
            <person name="Baker D."/>
            <person name="Gharbi K."/>
            <person name="Hall N."/>
            <person name="Watson M."/>
            <person name="Adriaenssens E.M."/>
            <person name="Foster-Nyarko E."/>
            <person name="Jarju S."/>
            <person name="Secka A."/>
            <person name="Antonio M."/>
            <person name="Oren A."/>
            <person name="Chaudhuri R.R."/>
            <person name="La Ragione R."/>
            <person name="Hildebrand F."/>
            <person name="Pallen M.J."/>
        </authorList>
    </citation>
    <scope>NUCLEOTIDE SEQUENCE</scope>
    <source>
        <strain evidence="1">ChiGjej1B1-22543</strain>
    </source>
</reference>
<evidence type="ECO:0000313" key="1">
    <source>
        <dbReference type="EMBL" id="HIU45107.1"/>
    </source>
</evidence>
<gene>
    <name evidence="1" type="ORF">IAC52_02290</name>
</gene>
<sequence length="166" mass="18946">MENDRQSIDMFAKLFGTMARLVHEKYDEEELPFDEREELLVAATAFLRELDDNRVYAVLANELIDLLNHRAFRIDDDTVLTFPEDGRKMGQVAYILATINDESFSDKLNPELYEAVCGLAQLGYDEPDQAMDDLCHSLLGCNEPDFSIKDIHGEVKLLIQGKEEEA</sequence>
<proteinExistence type="predicted"/>